<evidence type="ECO:0000313" key="10">
    <source>
        <dbReference type="Proteomes" id="UP000215703"/>
    </source>
</evidence>
<dbReference type="Pfam" id="PF00528">
    <property type="entry name" value="BPD_transp_1"/>
    <property type="match status" value="1"/>
</dbReference>
<feature type="transmembrane region" description="Helical" evidence="7">
    <location>
        <begin position="135"/>
        <end position="156"/>
    </location>
</feature>
<comment type="subcellular location">
    <subcellularLocation>
        <location evidence="1 7">Cell membrane</location>
        <topology evidence="1 7">Multi-pass membrane protein</topology>
    </subcellularLocation>
</comment>
<keyword evidence="2 7" id="KW-0813">Transport</keyword>
<dbReference type="Gene3D" id="1.10.3720.10">
    <property type="entry name" value="MetI-like"/>
    <property type="match status" value="1"/>
</dbReference>
<evidence type="ECO:0000313" key="9">
    <source>
        <dbReference type="EMBL" id="AWL93552.1"/>
    </source>
</evidence>
<proteinExistence type="inferred from homology"/>
<protein>
    <submittedName>
        <fullName evidence="9">ABC transporter permease</fullName>
    </submittedName>
</protein>
<dbReference type="Proteomes" id="UP000215703">
    <property type="component" value="Chromosome"/>
</dbReference>
<evidence type="ECO:0000256" key="1">
    <source>
        <dbReference type="ARBA" id="ARBA00004651"/>
    </source>
</evidence>
<dbReference type="SUPFAM" id="SSF161098">
    <property type="entry name" value="MetI-like"/>
    <property type="match status" value="1"/>
</dbReference>
<feature type="transmembrane region" description="Helical" evidence="7">
    <location>
        <begin position="240"/>
        <end position="266"/>
    </location>
</feature>
<evidence type="ECO:0000256" key="7">
    <source>
        <dbReference type="RuleBase" id="RU363032"/>
    </source>
</evidence>
<organism evidence="9 10">
    <name type="scientific">Bradyrhizobium ottawaense</name>
    <dbReference type="NCBI Taxonomy" id="931866"/>
    <lineage>
        <taxon>Bacteria</taxon>
        <taxon>Pseudomonadati</taxon>
        <taxon>Pseudomonadota</taxon>
        <taxon>Alphaproteobacteria</taxon>
        <taxon>Hyphomicrobiales</taxon>
        <taxon>Nitrobacteraceae</taxon>
        <taxon>Bradyrhizobium</taxon>
    </lineage>
</organism>
<dbReference type="GO" id="GO:0055085">
    <property type="term" value="P:transmembrane transport"/>
    <property type="evidence" value="ECO:0007669"/>
    <property type="project" value="InterPro"/>
</dbReference>
<feature type="transmembrane region" description="Helical" evidence="7">
    <location>
        <begin position="100"/>
        <end position="123"/>
    </location>
</feature>
<feature type="transmembrane region" description="Helical" evidence="7">
    <location>
        <begin position="286"/>
        <end position="312"/>
    </location>
</feature>
<name>A0A2U8P736_9BRAD</name>
<sequence length="319" mass="35055">MSQYVLRRLLIAIPSLLGISVVLFVVLALAPGDPFSELATNPNVPPEVQAALRAKFGLDDPIHLRYLHWLNAMLHGDWGFSFVSRMNVDTLILQRLPATLYVIGSAQILALLIAIPVGVYAATKPYSLFDQIANTLAFVGFSLPTFFTGILFILIFSVTLDWLPFVYTTDIKGTGIHWVLEMIRQAIMPVAVLGLFQAASMTRFVRSAMLDVIRLDYVTTARAKGLGQAKVIIKHVMRNAMIPVVTLIALQMPAVFGGAIVTEQIFRIPGIGSLLISSILSNDTPVVMAVTFVFACLVVLFNLIADVLYGWLDPRISLR</sequence>
<keyword evidence="5 7" id="KW-1133">Transmembrane helix</keyword>
<evidence type="ECO:0000256" key="2">
    <source>
        <dbReference type="ARBA" id="ARBA00022448"/>
    </source>
</evidence>
<dbReference type="EMBL" id="CP029425">
    <property type="protein sequence ID" value="AWL93552.1"/>
    <property type="molecule type" value="Genomic_DNA"/>
</dbReference>
<dbReference type="GO" id="GO:0005886">
    <property type="term" value="C:plasma membrane"/>
    <property type="evidence" value="ECO:0007669"/>
    <property type="project" value="UniProtKB-SubCell"/>
</dbReference>
<feature type="domain" description="ABC transmembrane type-1" evidence="8">
    <location>
        <begin position="96"/>
        <end position="305"/>
    </location>
</feature>
<keyword evidence="4 7" id="KW-0812">Transmembrane</keyword>
<dbReference type="Pfam" id="PF19300">
    <property type="entry name" value="BPD_transp_1_N"/>
    <property type="match status" value="1"/>
</dbReference>
<keyword evidence="6 7" id="KW-0472">Membrane</keyword>
<reference evidence="9 10" key="2">
    <citation type="journal article" date="2017" name="Syst. Appl. Microbiol.">
        <title>Soybeans inoculated with root zone soils of Canadian native legumes harbour diverse and novel Bradyrhizobium spp. that possess agricultural potential.</title>
        <authorList>
            <person name="Bromfield E.S.P."/>
            <person name="Cloutier S."/>
            <person name="Tambong J.T."/>
            <person name="Tran Thi T.V."/>
        </authorList>
    </citation>
    <scope>NUCLEOTIDE SEQUENCE [LARGE SCALE GENOMIC DNA]</scope>
    <source>
        <strain evidence="9 10">OO99</strain>
    </source>
</reference>
<dbReference type="KEGG" id="bot:CIT37_16350"/>
<gene>
    <name evidence="9" type="ORF">CIT37_16350</name>
</gene>
<dbReference type="InterPro" id="IPR045621">
    <property type="entry name" value="BPD_transp_1_N"/>
</dbReference>
<dbReference type="PANTHER" id="PTHR30465:SF97">
    <property type="entry name" value="OPPB IN A BINDING PROTEIN-DEPENDENT TRANSPORT SYSTEM"/>
    <property type="match status" value="1"/>
</dbReference>
<evidence type="ECO:0000256" key="3">
    <source>
        <dbReference type="ARBA" id="ARBA00022475"/>
    </source>
</evidence>
<feature type="transmembrane region" description="Helical" evidence="7">
    <location>
        <begin position="9"/>
        <end position="30"/>
    </location>
</feature>
<dbReference type="PANTHER" id="PTHR30465">
    <property type="entry name" value="INNER MEMBRANE ABC TRANSPORTER"/>
    <property type="match status" value="1"/>
</dbReference>
<keyword evidence="3" id="KW-1003">Cell membrane</keyword>
<dbReference type="CDD" id="cd06261">
    <property type="entry name" value="TM_PBP2"/>
    <property type="match status" value="1"/>
</dbReference>
<evidence type="ECO:0000259" key="8">
    <source>
        <dbReference type="PROSITE" id="PS50928"/>
    </source>
</evidence>
<dbReference type="GeneID" id="92964185"/>
<evidence type="ECO:0000256" key="6">
    <source>
        <dbReference type="ARBA" id="ARBA00023136"/>
    </source>
</evidence>
<comment type="similarity">
    <text evidence="7">Belongs to the binding-protein-dependent transport system permease family.</text>
</comment>
<dbReference type="AlphaFoldDB" id="A0A2U8P736"/>
<reference evidence="9 10" key="1">
    <citation type="journal article" date="2014" name="Int. J. Syst. Evol. Microbiol.">
        <title>Bradyrhizobium ottawaense sp. nov., a symbiotic nitrogen fixing bacterium from root nodules of soybeans in Canada.</title>
        <authorList>
            <person name="Yu X."/>
            <person name="Cloutier S."/>
            <person name="Tambong J.T."/>
            <person name="Bromfield E.S."/>
        </authorList>
    </citation>
    <scope>NUCLEOTIDE SEQUENCE [LARGE SCALE GENOMIC DNA]</scope>
    <source>
        <strain evidence="9 10">OO99</strain>
    </source>
</reference>
<evidence type="ECO:0000256" key="4">
    <source>
        <dbReference type="ARBA" id="ARBA00022692"/>
    </source>
</evidence>
<dbReference type="RefSeq" id="WP_095425140.1">
    <property type="nucleotide sequence ID" value="NZ_CP029425.2"/>
</dbReference>
<dbReference type="InterPro" id="IPR000515">
    <property type="entry name" value="MetI-like"/>
</dbReference>
<feature type="transmembrane region" description="Helical" evidence="7">
    <location>
        <begin position="176"/>
        <end position="196"/>
    </location>
</feature>
<dbReference type="InterPro" id="IPR035906">
    <property type="entry name" value="MetI-like_sf"/>
</dbReference>
<accession>A0A2U8P736</accession>
<dbReference type="PROSITE" id="PS50928">
    <property type="entry name" value="ABC_TM1"/>
    <property type="match status" value="1"/>
</dbReference>
<evidence type="ECO:0000256" key="5">
    <source>
        <dbReference type="ARBA" id="ARBA00022989"/>
    </source>
</evidence>